<accession>A0A396H303</accession>
<evidence type="ECO:0000259" key="2">
    <source>
        <dbReference type="Pfam" id="PF00646"/>
    </source>
</evidence>
<dbReference type="PANTHER" id="PTHR31672:SF13">
    <property type="entry name" value="F-BOX PROTEIN CPR30-LIKE"/>
    <property type="match status" value="1"/>
</dbReference>
<proteinExistence type="predicted"/>
<dbReference type="PANTHER" id="PTHR31672">
    <property type="entry name" value="BNACNNG10540D PROTEIN"/>
    <property type="match status" value="1"/>
</dbReference>
<name>A0A396H303_MEDTR</name>
<sequence length="149" mass="17113">MGTQPPMTRCSYRQSNQPPSVILPDDFIVKILSWRRVKPLMKMKCVSKAWNTLISDSIFVKMHLFRSAQKSHYYLVSSKKSKQDGDYSFVPFVVCDLLKNCSVTLLSDPYYRLIDKGCRHVVVSCNGLAACSIMMITMNILPPYMEPRH</sequence>
<feature type="domain" description="F-box" evidence="2">
    <location>
        <begin position="23"/>
        <end position="59"/>
    </location>
</feature>
<dbReference type="SUPFAM" id="SSF81383">
    <property type="entry name" value="F-box domain"/>
    <property type="match status" value="1"/>
</dbReference>
<dbReference type="InterPro" id="IPR001810">
    <property type="entry name" value="F-box_dom"/>
</dbReference>
<dbReference type="InterPro" id="IPR036047">
    <property type="entry name" value="F-box-like_dom_sf"/>
</dbReference>
<protein>
    <submittedName>
        <fullName evidence="3">Putative F-box domain-containing protein</fullName>
    </submittedName>
</protein>
<dbReference type="Gene3D" id="1.20.1280.50">
    <property type="match status" value="1"/>
</dbReference>
<dbReference type="InterPro" id="IPR050796">
    <property type="entry name" value="SCF_F-box_component"/>
</dbReference>
<gene>
    <name evidence="3" type="ORF">MtrunA17_Chr7g0228801</name>
</gene>
<organism evidence="3 4">
    <name type="scientific">Medicago truncatula</name>
    <name type="common">Barrel medic</name>
    <name type="synonym">Medicago tribuloides</name>
    <dbReference type="NCBI Taxonomy" id="3880"/>
    <lineage>
        <taxon>Eukaryota</taxon>
        <taxon>Viridiplantae</taxon>
        <taxon>Streptophyta</taxon>
        <taxon>Embryophyta</taxon>
        <taxon>Tracheophyta</taxon>
        <taxon>Spermatophyta</taxon>
        <taxon>Magnoliopsida</taxon>
        <taxon>eudicotyledons</taxon>
        <taxon>Gunneridae</taxon>
        <taxon>Pentapetalae</taxon>
        <taxon>rosids</taxon>
        <taxon>fabids</taxon>
        <taxon>Fabales</taxon>
        <taxon>Fabaceae</taxon>
        <taxon>Papilionoideae</taxon>
        <taxon>50 kb inversion clade</taxon>
        <taxon>NPAAA clade</taxon>
        <taxon>Hologalegina</taxon>
        <taxon>IRL clade</taxon>
        <taxon>Trifolieae</taxon>
        <taxon>Medicago</taxon>
    </lineage>
</organism>
<dbReference type="EMBL" id="PSQE01000007">
    <property type="protein sequence ID" value="RHN45287.1"/>
    <property type="molecule type" value="Genomic_DNA"/>
</dbReference>
<evidence type="ECO:0000313" key="3">
    <source>
        <dbReference type="EMBL" id="RHN45287.1"/>
    </source>
</evidence>
<dbReference type="Pfam" id="PF00646">
    <property type="entry name" value="F-box"/>
    <property type="match status" value="1"/>
</dbReference>
<keyword evidence="1" id="KW-0812">Transmembrane</keyword>
<evidence type="ECO:0000313" key="4">
    <source>
        <dbReference type="Proteomes" id="UP000265566"/>
    </source>
</evidence>
<reference evidence="4" key="1">
    <citation type="journal article" date="2018" name="Nat. Plants">
        <title>Whole-genome landscape of Medicago truncatula symbiotic genes.</title>
        <authorList>
            <person name="Pecrix Y."/>
            <person name="Staton S.E."/>
            <person name="Sallet E."/>
            <person name="Lelandais-Briere C."/>
            <person name="Moreau S."/>
            <person name="Carrere S."/>
            <person name="Blein T."/>
            <person name="Jardinaud M.F."/>
            <person name="Latrasse D."/>
            <person name="Zouine M."/>
            <person name="Zahm M."/>
            <person name="Kreplak J."/>
            <person name="Mayjonade B."/>
            <person name="Satge C."/>
            <person name="Perez M."/>
            <person name="Cauet S."/>
            <person name="Marande W."/>
            <person name="Chantry-Darmon C."/>
            <person name="Lopez-Roques C."/>
            <person name="Bouchez O."/>
            <person name="Berard A."/>
            <person name="Debelle F."/>
            <person name="Munos S."/>
            <person name="Bendahmane A."/>
            <person name="Berges H."/>
            <person name="Niebel A."/>
            <person name="Buitink J."/>
            <person name="Frugier F."/>
            <person name="Benhamed M."/>
            <person name="Crespi M."/>
            <person name="Gouzy J."/>
            <person name="Gamas P."/>
        </authorList>
    </citation>
    <scope>NUCLEOTIDE SEQUENCE [LARGE SCALE GENOMIC DNA]</scope>
    <source>
        <strain evidence="4">cv. Jemalong A17</strain>
    </source>
</reference>
<feature type="transmembrane region" description="Helical" evidence="1">
    <location>
        <begin position="121"/>
        <end position="141"/>
    </location>
</feature>
<comment type="caution">
    <text evidence="3">The sequence shown here is derived from an EMBL/GenBank/DDBJ whole genome shotgun (WGS) entry which is preliminary data.</text>
</comment>
<dbReference type="Proteomes" id="UP000265566">
    <property type="component" value="Chromosome 7"/>
</dbReference>
<dbReference type="Gramene" id="rna39532">
    <property type="protein sequence ID" value="RHN45287.1"/>
    <property type="gene ID" value="gene39532"/>
</dbReference>
<keyword evidence="1" id="KW-0472">Membrane</keyword>
<keyword evidence="1" id="KW-1133">Transmembrane helix</keyword>
<evidence type="ECO:0000256" key="1">
    <source>
        <dbReference type="SAM" id="Phobius"/>
    </source>
</evidence>
<dbReference type="AlphaFoldDB" id="A0A396H303"/>